<evidence type="ECO:0000313" key="3">
    <source>
        <dbReference type="Proteomes" id="UP001642484"/>
    </source>
</evidence>
<evidence type="ECO:0000313" key="2">
    <source>
        <dbReference type="EMBL" id="CAK9042180.1"/>
    </source>
</evidence>
<dbReference type="InterPro" id="IPR011990">
    <property type="entry name" value="TPR-like_helical_dom_sf"/>
</dbReference>
<reference evidence="2 3" key="1">
    <citation type="submission" date="2024-02" db="EMBL/GenBank/DDBJ databases">
        <authorList>
            <person name="Chen Y."/>
            <person name="Shah S."/>
            <person name="Dougan E. K."/>
            <person name="Thang M."/>
            <person name="Chan C."/>
        </authorList>
    </citation>
    <scope>NUCLEOTIDE SEQUENCE [LARGE SCALE GENOMIC DNA]</scope>
</reference>
<comment type="caution">
    <text evidence="2">The sequence shown here is derived from an EMBL/GenBank/DDBJ whole genome shotgun (WGS) entry which is preliminary data.</text>
</comment>
<accession>A0ABP0LSM1</accession>
<dbReference type="Gene3D" id="1.25.40.10">
    <property type="entry name" value="Tetratricopeptide repeat domain"/>
    <property type="match status" value="1"/>
</dbReference>
<proteinExistence type="predicted"/>
<keyword evidence="3" id="KW-1185">Reference proteome</keyword>
<dbReference type="EMBL" id="CAXAMN010013980">
    <property type="protein sequence ID" value="CAK9042180.1"/>
    <property type="molecule type" value="Genomic_DNA"/>
</dbReference>
<protein>
    <submittedName>
        <fullName evidence="2">Uncharacterized protein</fullName>
    </submittedName>
</protein>
<sequence>MHLEVLRTPSVPSDAWASVECSEPASAAMAARLFEELSHQQVQAHVTRFNRMMQLVDPSCWRLTVNMLEVMSTWGLQPDVYSHSIATRAARNAGGHRGWLLSLAFLSSTSTAAVNSSLSAFARFHKWEWSINGAEGLRSQQLQPDTITYTTTMGGRVEWPRALNMLTCMKRQESMPNLITYNAFCSSATGGGWHFAWLTMEHLKHQGFEADAYSISSTISAGRNAEEPEASAEAAETRWRQGLVLAEVARSIPACNALLAACASHYLWRISMDVVTSMLTGTLSPSTMTFGASMLTFE</sequence>
<name>A0ABP0LSM1_9DINO</name>
<organism evidence="2 3">
    <name type="scientific">Durusdinium trenchii</name>
    <dbReference type="NCBI Taxonomy" id="1381693"/>
    <lineage>
        <taxon>Eukaryota</taxon>
        <taxon>Sar</taxon>
        <taxon>Alveolata</taxon>
        <taxon>Dinophyceae</taxon>
        <taxon>Suessiales</taxon>
        <taxon>Symbiodiniaceae</taxon>
        <taxon>Durusdinium</taxon>
    </lineage>
</organism>
<dbReference type="Proteomes" id="UP001642484">
    <property type="component" value="Unassembled WGS sequence"/>
</dbReference>
<keyword evidence="1" id="KW-0677">Repeat</keyword>
<dbReference type="PANTHER" id="PTHR47936">
    <property type="entry name" value="PPR_LONG DOMAIN-CONTAINING PROTEIN"/>
    <property type="match status" value="1"/>
</dbReference>
<gene>
    <name evidence="2" type="ORF">CCMP2556_LOCUS22486</name>
</gene>
<evidence type="ECO:0000256" key="1">
    <source>
        <dbReference type="ARBA" id="ARBA00022737"/>
    </source>
</evidence>
<dbReference type="PANTHER" id="PTHR47936:SF1">
    <property type="entry name" value="PENTATRICOPEPTIDE REPEAT-CONTAINING PROTEIN GUN1, CHLOROPLASTIC"/>
    <property type="match status" value="1"/>
</dbReference>